<organism evidence="2 3">
    <name type="scientific">Streptomyces phaeofaciens</name>
    <dbReference type="NCBI Taxonomy" id="68254"/>
    <lineage>
        <taxon>Bacteria</taxon>
        <taxon>Bacillati</taxon>
        <taxon>Actinomycetota</taxon>
        <taxon>Actinomycetes</taxon>
        <taxon>Kitasatosporales</taxon>
        <taxon>Streptomycetaceae</taxon>
        <taxon>Streptomyces</taxon>
    </lineage>
</organism>
<evidence type="ECO:0000256" key="1">
    <source>
        <dbReference type="SAM" id="MobiDB-lite"/>
    </source>
</evidence>
<proteinExistence type="predicted"/>
<gene>
    <name evidence="2" type="ORF">GCM10010226_30650</name>
</gene>
<feature type="region of interest" description="Disordered" evidence="1">
    <location>
        <begin position="132"/>
        <end position="151"/>
    </location>
</feature>
<evidence type="ECO:0000313" key="2">
    <source>
        <dbReference type="EMBL" id="GGT51348.1"/>
    </source>
</evidence>
<reference evidence="2" key="2">
    <citation type="submission" date="2020-09" db="EMBL/GenBank/DDBJ databases">
        <authorList>
            <person name="Sun Q."/>
            <person name="Ohkuma M."/>
        </authorList>
    </citation>
    <scope>NUCLEOTIDE SEQUENCE</scope>
    <source>
        <strain evidence="2">JCM 4125</strain>
    </source>
</reference>
<accession>A0A918HB32</accession>
<protein>
    <submittedName>
        <fullName evidence="2">Uncharacterized protein</fullName>
    </submittedName>
</protein>
<dbReference type="RefSeq" id="WP_189711800.1">
    <property type="nucleotide sequence ID" value="NZ_BMSA01000007.1"/>
</dbReference>
<keyword evidence="3" id="KW-1185">Reference proteome</keyword>
<dbReference type="EMBL" id="BMSA01000007">
    <property type="protein sequence ID" value="GGT51348.1"/>
    <property type="molecule type" value="Genomic_DNA"/>
</dbReference>
<name>A0A918HB32_9ACTN</name>
<dbReference type="Proteomes" id="UP000646776">
    <property type="component" value="Unassembled WGS sequence"/>
</dbReference>
<evidence type="ECO:0000313" key="3">
    <source>
        <dbReference type="Proteomes" id="UP000646776"/>
    </source>
</evidence>
<sequence length="151" mass="15772">MDRRRIAVAALALLPLAGCSSDNDEAKPAASPTDGARQAVSDYVSALNARSTADLIRVGGVKDEPWSRREAAEILAANGGRGWKISDLEIDHDMGPDTGSAHFSATDKAGKPMTDTFTVTRENGTWHLVVFTGQPVPPGKTPASTATPTGS</sequence>
<comment type="caution">
    <text evidence="2">The sequence shown here is derived from an EMBL/GenBank/DDBJ whole genome shotgun (WGS) entry which is preliminary data.</text>
</comment>
<dbReference type="AlphaFoldDB" id="A0A918HB32"/>
<reference evidence="2" key="1">
    <citation type="journal article" date="2014" name="Int. J. Syst. Evol. Microbiol.">
        <title>Complete genome sequence of Corynebacterium casei LMG S-19264T (=DSM 44701T), isolated from a smear-ripened cheese.</title>
        <authorList>
            <consortium name="US DOE Joint Genome Institute (JGI-PGF)"/>
            <person name="Walter F."/>
            <person name="Albersmeier A."/>
            <person name="Kalinowski J."/>
            <person name="Ruckert C."/>
        </authorList>
    </citation>
    <scope>NUCLEOTIDE SEQUENCE</scope>
    <source>
        <strain evidence="2">JCM 4125</strain>
    </source>
</reference>
<feature type="compositionally biased region" description="Polar residues" evidence="1">
    <location>
        <begin position="142"/>
        <end position="151"/>
    </location>
</feature>